<dbReference type="EMBL" id="UGSZ01000001">
    <property type="protein sequence ID" value="SUB57569.1"/>
    <property type="molecule type" value="Genomic_DNA"/>
</dbReference>
<dbReference type="InterPro" id="IPR036291">
    <property type="entry name" value="NAD(P)-bd_dom_sf"/>
</dbReference>
<feature type="domain" description="RCK C-terminal" evidence="2">
    <location>
        <begin position="134"/>
        <end position="216"/>
    </location>
</feature>
<accession>A0A379C632</accession>
<dbReference type="SUPFAM" id="SSF51735">
    <property type="entry name" value="NAD(P)-binding Rossmann-fold domains"/>
    <property type="match status" value="1"/>
</dbReference>
<reference evidence="3 4" key="1">
    <citation type="submission" date="2018-06" db="EMBL/GenBank/DDBJ databases">
        <authorList>
            <consortium name="Pathogen Informatics"/>
            <person name="Doyle S."/>
        </authorList>
    </citation>
    <scope>NUCLEOTIDE SEQUENCE [LARGE SCALE GENOMIC DNA]</scope>
    <source>
        <strain evidence="3 4">NCTC13149</strain>
    </source>
</reference>
<dbReference type="Gene3D" id="3.30.70.1450">
    <property type="entry name" value="Regulator of K+ conductance, C-terminal domain"/>
    <property type="match status" value="1"/>
</dbReference>
<dbReference type="PROSITE" id="PS51202">
    <property type="entry name" value="RCK_C"/>
    <property type="match status" value="1"/>
</dbReference>
<dbReference type="Gene3D" id="3.40.50.720">
    <property type="entry name" value="NAD(P)-binding Rossmann-like Domain"/>
    <property type="match status" value="1"/>
</dbReference>
<evidence type="ECO:0000259" key="2">
    <source>
        <dbReference type="PROSITE" id="PS51202"/>
    </source>
</evidence>
<evidence type="ECO:0000313" key="4">
    <source>
        <dbReference type="Proteomes" id="UP000255517"/>
    </source>
</evidence>
<dbReference type="InterPro" id="IPR006037">
    <property type="entry name" value="RCK_C"/>
</dbReference>
<name>A0A379C632_9FIRM</name>
<dbReference type="Proteomes" id="UP000255517">
    <property type="component" value="Unassembled WGS sequence"/>
</dbReference>
<protein>
    <submittedName>
        <fullName evidence="3">Ktr system potassium uptake protein A</fullName>
    </submittedName>
</protein>
<dbReference type="GO" id="GO:0008324">
    <property type="term" value="F:monoatomic cation transmembrane transporter activity"/>
    <property type="evidence" value="ECO:0007669"/>
    <property type="project" value="InterPro"/>
</dbReference>
<dbReference type="STRING" id="1122949.GCA_000378725_01558"/>
<organism evidence="3 4">
    <name type="scientific">Peptoniphilus lacrimalis</name>
    <dbReference type="NCBI Taxonomy" id="33031"/>
    <lineage>
        <taxon>Bacteria</taxon>
        <taxon>Bacillati</taxon>
        <taxon>Bacillota</taxon>
        <taxon>Tissierellia</taxon>
        <taxon>Tissierellales</taxon>
        <taxon>Peptoniphilaceae</taxon>
        <taxon>Peptoniphilus</taxon>
    </lineage>
</organism>
<evidence type="ECO:0000259" key="1">
    <source>
        <dbReference type="PROSITE" id="PS51201"/>
    </source>
</evidence>
<proteinExistence type="predicted"/>
<evidence type="ECO:0000313" key="3">
    <source>
        <dbReference type="EMBL" id="SUB57569.1"/>
    </source>
</evidence>
<dbReference type="InterPro" id="IPR003148">
    <property type="entry name" value="RCK_N"/>
</dbReference>
<dbReference type="Pfam" id="PF02080">
    <property type="entry name" value="TrkA_C"/>
    <property type="match status" value="1"/>
</dbReference>
<dbReference type="PROSITE" id="PS51201">
    <property type="entry name" value="RCK_N"/>
    <property type="match status" value="1"/>
</dbReference>
<dbReference type="Pfam" id="PF02254">
    <property type="entry name" value="TrkA_N"/>
    <property type="match status" value="1"/>
</dbReference>
<dbReference type="RefSeq" id="WP_115354493.1">
    <property type="nucleotide sequence ID" value="NZ_UGSZ01000001.1"/>
</dbReference>
<dbReference type="PANTHER" id="PTHR43833:SF7">
    <property type="entry name" value="KTR SYSTEM POTASSIUM UPTAKE PROTEIN C"/>
    <property type="match status" value="1"/>
</dbReference>
<sequence>MRNFEVIGCGRFGSTVAKRLYELGQDVMAVDKDEELINRIAPNVTTAVVCDVTDENAVKELGLSNFDVAIVSVAQNLEAEILAVLSCKEANIKKIVAKASNNRAGEILSRVGADKIIEPEKEMGHRLADILSGENIIDSIEFSKDYSIVEVEVDKNWIGKKLMDLKFREKYKCSILFIQREKEMFVNPSFDFVIEGDDLITVLGENKYINKIKKTY</sequence>
<dbReference type="OrthoDB" id="9776294at2"/>
<dbReference type="GO" id="GO:0006813">
    <property type="term" value="P:potassium ion transport"/>
    <property type="evidence" value="ECO:0007669"/>
    <property type="project" value="InterPro"/>
</dbReference>
<gene>
    <name evidence="3" type="primary">ktrA</name>
    <name evidence="3" type="ORF">NCTC13149_01413</name>
</gene>
<feature type="domain" description="RCK N-terminal" evidence="1">
    <location>
        <begin position="1"/>
        <end position="117"/>
    </location>
</feature>
<dbReference type="SUPFAM" id="SSF116726">
    <property type="entry name" value="TrkA C-terminal domain-like"/>
    <property type="match status" value="1"/>
</dbReference>
<dbReference type="PANTHER" id="PTHR43833">
    <property type="entry name" value="POTASSIUM CHANNEL PROTEIN 2-RELATED-RELATED"/>
    <property type="match status" value="1"/>
</dbReference>
<dbReference type="InterPro" id="IPR050721">
    <property type="entry name" value="Trk_Ktr_HKT_K-transport"/>
</dbReference>
<dbReference type="InterPro" id="IPR036721">
    <property type="entry name" value="RCK_C_sf"/>
</dbReference>
<dbReference type="AlphaFoldDB" id="A0A379C632"/>